<evidence type="ECO:0000256" key="1">
    <source>
        <dbReference type="SAM" id="SignalP"/>
    </source>
</evidence>
<dbReference type="CDD" id="cd09272">
    <property type="entry name" value="RNase_HI_RT_Ty1"/>
    <property type="match status" value="1"/>
</dbReference>
<dbReference type="AlphaFoldDB" id="A0A6P5RE45"/>
<gene>
    <name evidence="4" type="primary">LOC110745341</name>
</gene>
<reference evidence="4" key="1">
    <citation type="submission" date="2025-08" db="UniProtKB">
        <authorList>
            <consortium name="RefSeq"/>
        </authorList>
    </citation>
    <scope>IDENTIFICATION</scope>
</reference>
<dbReference type="InterPro" id="IPR013103">
    <property type="entry name" value="RVT_2"/>
</dbReference>
<dbReference type="Proteomes" id="UP000515124">
    <property type="component" value="Unplaced"/>
</dbReference>
<protein>
    <submittedName>
        <fullName evidence="4">Uncharacterized protein LOC110745341</fullName>
    </submittedName>
</protein>
<evidence type="ECO:0000313" key="3">
    <source>
        <dbReference type="Proteomes" id="UP000515124"/>
    </source>
</evidence>
<accession>A0A6P5RE45</accession>
<dbReference type="PANTHER" id="PTHR11439:SF467">
    <property type="entry name" value="INTEGRASE CATALYTIC DOMAIN-CONTAINING PROTEIN"/>
    <property type="match status" value="1"/>
</dbReference>
<dbReference type="SUPFAM" id="SSF56672">
    <property type="entry name" value="DNA/RNA polymerases"/>
    <property type="match status" value="1"/>
</dbReference>
<sequence length="267" mass="29402">MSTRLVASHTIFLLLYVDDIVVTGSDSTHLQQFISVLGGHFDIKDLGPLSYFLGLQVLHKDGTFHINQLQYAHDLLQKANLLNSKPAYTPLAAKVLLSISDGALISNPTEYRELVGSLQYLTLTRPNISFAINTIAQFMSAPRTSHLVAAKRILRYIKGTIDLGLTFTPQTAAARLSAYSDADWAGCPNSRRSTTGYVITLGTNLILWCSKKQATVSYVHSRNIVPSLMLVSKPHGSAPFFMNWVCVFGSRSNSFVTISAPRTWLPI</sequence>
<dbReference type="GeneID" id="110745341"/>
<dbReference type="PANTHER" id="PTHR11439">
    <property type="entry name" value="GAG-POL-RELATED RETROTRANSPOSON"/>
    <property type="match status" value="1"/>
</dbReference>
<feature type="chain" id="PRO_5027536727" evidence="1">
    <location>
        <begin position="25"/>
        <end position="267"/>
    </location>
</feature>
<feature type="domain" description="Reverse transcriptase Ty1/copia-type" evidence="2">
    <location>
        <begin position="5"/>
        <end position="92"/>
    </location>
</feature>
<evidence type="ECO:0000313" key="4">
    <source>
        <dbReference type="RefSeq" id="XP_021801112.1"/>
    </source>
</evidence>
<keyword evidence="1" id="KW-0732">Signal</keyword>
<organism evidence="3 4">
    <name type="scientific">Prunus avium</name>
    <name type="common">Cherry</name>
    <name type="synonym">Cerasus avium</name>
    <dbReference type="NCBI Taxonomy" id="42229"/>
    <lineage>
        <taxon>Eukaryota</taxon>
        <taxon>Viridiplantae</taxon>
        <taxon>Streptophyta</taxon>
        <taxon>Embryophyta</taxon>
        <taxon>Tracheophyta</taxon>
        <taxon>Spermatophyta</taxon>
        <taxon>Magnoliopsida</taxon>
        <taxon>eudicotyledons</taxon>
        <taxon>Gunneridae</taxon>
        <taxon>Pentapetalae</taxon>
        <taxon>rosids</taxon>
        <taxon>fabids</taxon>
        <taxon>Rosales</taxon>
        <taxon>Rosaceae</taxon>
        <taxon>Amygdaloideae</taxon>
        <taxon>Amygdaleae</taxon>
        <taxon>Prunus</taxon>
    </lineage>
</organism>
<proteinExistence type="predicted"/>
<name>A0A6P5RE45_PRUAV</name>
<dbReference type="InterPro" id="IPR043502">
    <property type="entry name" value="DNA/RNA_pol_sf"/>
</dbReference>
<dbReference type="KEGG" id="pavi:110745341"/>
<dbReference type="RefSeq" id="XP_021801112.1">
    <property type="nucleotide sequence ID" value="XM_021945420.1"/>
</dbReference>
<evidence type="ECO:0000259" key="2">
    <source>
        <dbReference type="Pfam" id="PF07727"/>
    </source>
</evidence>
<dbReference type="Pfam" id="PF07727">
    <property type="entry name" value="RVT_2"/>
    <property type="match status" value="1"/>
</dbReference>
<feature type="signal peptide" evidence="1">
    <location>
        <begin position="1"/>
        <end position="24"/>
    </location>
</feature>
<keyword evidence="3" id="KW-1185">Reference proteome</keyword>